<evidence type="ECO:0000256" key="5">
    <source>
        <dbReference type="ARBA" id="ARBA00022692"/>
    </source>
</evidence>
<sequence length="260" mass="28976">MKKSKLLTFFVTLIYMFLFAPLVIIVTTAFGSKTYITFPPQGFSLKWFSNIFSSEMFMRTFKMSIEISVLATIIALIVGIPAAYSLSRYEFKGKSILKNIFFSPIIVPGIVFGFALFNFIIIKLRLPIFTSLIIGHTVIIIPYIIRVIASSLESFDYSIEEAAISLGSGSIKTFFLVVFPNITSGVIAAFMLAFINSFNNVPVSIFLTGPGVSTLPITMMSYIEYNYDPTVSALSVVLMIMTIIIMFIVEKTLGLSYFSK</sequence>
<gene>
    <name evidence="10" type="ORF">OW763_00870</name>
</gene>
<keyword evidence="11" id="KW-1185">Reference proteome</keyword>
<feature type="transmembrane region" description="Helical" evidence="8">
    <location>
        <begin position="67"/>
        <end position="87"/>
    </location>
</feature>
<evidence type="ECO:0000256" key="4">
    <source>
        <dbReference type="ARBA" id="ARBA00022519"/>
    </source>
</evidence>
<feature type="transmembrane region" description="Helical" evidence="8">
    <location>
        <begin position="128"/>
        <end position="149"/>
    </location>
</feature>
<dbReference type="CDD" id="cd06261">
    <property type="entry name" value="TM_PBP2"/>
    <property type="match status" value="1"/>
</dbReference>
<evidence type="ECO:0000256" key="2">
    <source>
        <dbReference type="ARBA" id="ARBA00022448"/>
    </source>
</evidence>
<evidence type="ECO:0000256" key="3">
    <source>
        <dbReference type="ARBA" id="ARBA00022475"/>
    </source>
</evidence>
<organism evidence="10 11">
    <name type="scientific">Clostridium aestuarii</name>
    <dbReference type="NCBI Taxonomy" id="338193"/>
    <lineage>
        <taxon>Bacteria</taxon>
        <taxon>Bacillati</taxon>
        <taxon>Bacillota</taxon>
        <taxon>Clostridia</taxon>
        <taxon>Eubacteriales</taxon>
        <taxon>Clostridiaceae</taxon>
        <taxon>Clostridium</taxon>
    </lineage>
</organism>
<reference evidence="10" key="1">
    <citation type="submission" date="2022-12" db="EMBL/GenBank/DDBJ databases">
        <authorList>
            <person name="Wang J."/>
        </authorList>
    </citation>
    <scope>NUCLEOTIDE SEQUENCE</scope>
    <source>
        <strain evidence="10">HY-45-18</strain>
    </source>
</reference>
<protein>
    <submittedName>
        <fullName evidence="10">ABC transporter permease</fullName>
    </submittedName>
</protein>
<dbReference type="Gene3D" id="1.10.3720.10">
    <property type="entry name" value="MetI-like"/>
    <property type="match status" value="1"/>
</dbReference>
<evidence type="ECO:0000313" key="10">
    <source>
        <dbReference type="EMBL" id="MCY6482906.1"/>
    </source>
</evidence>
<evidence type="ECO:0000256" key="6">
    <source>
        <dbReference type="ARBA" id="ARBA00022989"/>
    </source>
</evidence>
<evidence type="ECO:0000313" key="11">
    <source>
        <dbReference type="Proteomes" id="UP001078443"/>
    </source>
</evidence>
<evidence type="ECO:0000256" key="8">
    <source>
        <dbReference type="RuleBase" id="RU363032"/>
    </source>
</evidence>
<feature type="transmembrane region" description="Helical" evidence="8">
    <location>
        <begin position="201"/>
        <end position="223"/>
    </location>
</feature>
<dbReference type="PANTHER" id="PTHR43357">
    <property type="entry name" value="INNER MEMBRANE ABC TRANSPORTER PERMEASE PROTEIN YDCV"/>
    <property type="match status" value="1"/>
</dbReference>
<comment type="subcellular location">
    <subcellularLocation>
        <location evidence="1">Cell inner membrane</location>
        <topology evidence="1">Multi-pass membrane protein</topology>
    </subcellularLocation>
    <subcellularLocation>
        <location evidence="8">Cell membrane</location>
        <topology evidence="8">Multi-pass membrane protein</topology>
    </subcellularLocation>
</comment>
<keyword evidence="4" id="KW-0997">Cell inner membrane</keyword>
<evidence type="ECO:0000259" key="9">
    <source>
        <dbReference type="PROSITE" id="PS50928"/>
    </source>
</evidence>
<keyword evidence="7 8" id="KW-0472">Membrane</keyword>
<keyword evidence="5 8" id="KW-0812">Transmembrane</keyword>
<evidence type="ECO:0000256" key="1">
    <source>
        <dbReference type="ARBA" id="ARBA00004429"/>
    </source>
</evidence>
<dbReference type="RefSeq" id="WP_268039175.1">
    <property type="nucleotide sequence ID" value="NZ_JAPQER010000001.1"/>
</dbReference>
<dbReference type="Proteomes" id="UP001078443">
    <property type="component" value="Unassembled WGS sequence"/>
</dbReference>
<keyword evidence="3" id="KW-1003">Cell membrane</keyword>
<feature type="transmembrane region" description="Helical" evidence="8">
    <location>
        <begin position="7"/>
        <end position="30"/>
    </location>
</feature>
<feature type="transmembrane region" description="Helical" evidence="8">
    <location>
        <begin position="230"/>
        <end position="249"/>
    </location>
</feature>
<evidence type="ECO:0000256" key="7">
    <source>
        <dbReference type="ARBA" id="ARBA00023136"/>
    </source>
</evidence>
<keyword evidence="6 8" id="KW-1133">Transmembrane helix</keyword>
<proteinExistence type="inferred from homology"/>
<dbReference type="InterPro" id="IPR035906">
    <property type="entry name" value="MetI-like_sf"/>
</dbReference>
<dbReference type="Pfam" id="PF00528">
    <property type="entry name" value="BPD_transp_1"/>
    <property type="match status" value="1"/>
</dbReference>
<dbReference type="SUPFAM" id="SSF161098">
    <property type="entry name" value="MetI-like"/>
    <property type="match status" value="1"/>
</dbReference>
<feature type="domain" description="ABC transmembrane type-1" evidence="9">
    <location>
        <begin position="61"/>
        <end position="249"/>
    </location>
</feature>
<feature type="transmembrane region" description="Helical" evidence="8">
    <location>
        <begin position="99"/>
        <end position="122"/>
    </location>
</feature>
<accession>A0ABT4CVA3</accession>
<dbReference type="PROSITE" id="PS50928">
    <property type="entry name" value="ABC_TM1"/>
    <property type="match status" value="1"/>
</dbReference>
<comment type="caution">
    <text evidence="10">The sequence shown here is derived from an EMBL/GenBank/DDBJ whole genome shotgun (WGS) entry which is preliminary data.</text>
</comment>
<name>A0ABT4CVA3_9CLOT</name>
<comment type="similarity">
    <text evidence="8">Belongs to the binding-protein-dependent transport system permease family.</text>
</comment>
<dbReference type="EMBL" id="JAPQER010000001">
    <property type="protein sequence ID" value="MCY6482906.1"/>
    <property type="molecule type" value="Genomic_DNA"/>
</dbReference>
<keyword evidence="2 8" id="KW-0813">Transport</keyword>
<dbReference type="InterPro" id="IPR000515">
    <property type="entry name" value="MetI-like"/>
</dbReference>
<dbReference type="PANTHER" id="PTHR43357:SF4">
    <property type="entry name" value="INNER MEMBRANE ABC TRANSPORTER PERMEASE PROTEIN YDCV"/>
    <property type="match status" value="1"/>
</dbReference>
<feature type="transmembrane region" description="Helical" evidence="8">
    <location>
        <begin position="174"/>
        <end position="195"/>
    </location>
</feature>